<accession>T0FIU0</accession>
<organism evidence="1 2">
    <name type="scientific">Leptospira noguchii serovar Panama str. CZ214</name>
    <dbReference type="NCBI Taxonomy" id="1001595"/>
    <lineage>
        <taxon>Bacteria</taxon>
        <taxon>Pseudomonadati</taxon>
        <taxon>Spirochaetota</taxon>
        <taxon>Spirochaetia</taxon>
        <taxon>Leptospirales</taxon>
        <taxon>Leptospiraceae</taxon>
        <taxon>Leptospira</taxon>
    </lineage>
</organism>
<dbReference type="AlphaFoldDB" id="T0FIU0"/>
<gene>
    <name evidence="1" type="ORF">LEP1GSC059_0495</name>
</gene>
<proteinExistence type="predicted"/>
<evidence type="ECO:0000313" key="1">
    <source>
        <dbReference type="EMBL" id="EQA73273.1"/>
    </source>
</evidence>
<name>T0FIU0_9LEPT</name>
<dbReference type="EMBL" id="AKWY02000004">
    <property type="protein sequence ID" value="EQA73273.1"/>
    <property type="molecule type" value="Genomic_DNA"/>
</dbReference>
<comment type="caution">
    <text evidence="1">The sequence shown here is derived from an EMBL/GenBank/DDBJ whole genome shotgun (WGS) entry which is preliminary data.</text>
</comment>
<evidence type="ECO:0000313" key="2">
    <source>
        <dbReference type="Proteomes" id="UP000015442"/>
    </source>
</evidence>
<dbReference type="Proteomes" id="UP000015442">
    <property type="component" value="Unassembled WGS sequence"/>
</dbReference>
<reference evidence="1 2" key="1">
    <citation type="submission" date="2013-05" db="EMBL/GenBank/DDBJ databases">
        <authorList>
            <person name="Harkins D.M."/>
            <person name="Durkin A.S."/>
            <person name="Brinkac L.M."/>
            <person name="Haft D.H."/>
            <person name="Selengut J.D."/>
            <person name="Sanka R."/>
            <person name="DePew J."/>
            <person name="Purushe J."/>
            <person name="Hartskeerl R.A."/>
            <person name="Ahmed A."/>
            <person name="van der Linden H."/>
            <person name="Goris M.G.A."/>
            <person name="Vinetz J.M."/>
            <person name="Sutton G.G."/>
            <person name="Nierman W.C."/>
            <person name="Fouts D.E."/>
        </authorList>
    </citation>
    <scope>NUCLEOTIDE SEQUENCE [LARGE SCALE GENOMIC DNA]</scope>
    <source>
        <strain evidence="1 2">CZ214</strain>
    </source>
</reference>
<sequence>MELMIKSEIIYKQSEPRHSRSKKITAYVLVGMPGDDLE</sequence>
<protein>
    <submittedName>
        <fullName evidence="1">Uncharacterized protein</fullName>
    </submittedName>
</protein>